<proteinExistence type="predicted"/>
<feature type="transmembrane region" description="Helical" evidence="6">
    <location>
        <begin position="829"/>
        <end position="854"/>
    </location>
</feature>
<accession>A0A1I3FIU1</accession>
<protein>
    <recommendedName>
        <fullName evidence="7">Phospholipid/glycerol acyltransferase domain-containing protein</fullName>
    </recommendedName>
</protein>
<feature type="transmembrane region" description="Helical" evidence="6">
    <location>
        <begin position="693"/>
        <end position="713"/>
    </location>
</feature>
<evidence type="ECO:0000313" key="9">
    <source>
        <dbReference type="Proteomes" id="UP000198670"/>
    </source>
</evidence>
<dbReference type="Pfam" id="PF01553">
    <property type="entry name" value="Acyltransferase"/>
    <property type="match status" value="1"/>
</dbReference>
<dbReference type="SMART" id="SM00563">
    <property type="entry name" value="PlsC"/>
    <property type="match status" value="1"/>
</dbReference>
<dbReference type="PANTHER" id="PTHR33406">
    <property type="entry name" value="MEMBRANE PROTEIN MJ1562-RELATED"/>
    <property type="match status" value="1"/>
</dbReference>
<evidence type="ECO:0000256" key="1">
    <source>
        <dbReference type="ARBA" id="ARBA00004651"/>
    </source>
</evidence>
<dbReference type="EMBL" id="FOQO01000002">
    <property type="protein sequence ID" value="SFI11096.1"/>
    <property type="molecule type" value="Genomic_DNA"/>
</dbReference>
<dbReference type="InterPro" id="IPR050545">
    <property type="entry name" value="Mycobact_MmpL"/>
</dbReference>
<feature type="transmembrane region" description="Helical" evidence="6">
    <location>
        <begin position="788"/>
        <end position="809"/>
    </location>
</feature>
<keyword evidence="5 6" id="KW-0472">Membrane</keyword>
<dbReference type="STRING" id="1477437.SAMN05444682_102353"/>
<feature type="transmembrane region" description="Helical" evidence="6">
    <location>
        <begin position="719"/>
        <end position="744"/>
    </location>
</feature>
<dbReference type="PANTHER" id="PTHR33406:SF13">
    <property type="entry name" value="MEMBRANE PROTEIN YDFJ"/>
    <property type="match status" value="1"/>
</dbReference>
<feature type="transmembrane region" description="Helical" evidence="6">
    <location>
        <begin position="276"/>
        <end position="295"/>
    </location>
</feature>
<gene>
    <name evidence="8" type="ORF">SAMN05444682_102353</name>
</gene>
<comment type="subcellular location">
    <subcellularLocation>
        <location evidence="1">Cell membrane</location>
        <topology evidence="1">Multi-pass membrane protein</topology>
    </subcellularLocation>
</comment>
<evidence type="ECO:0000256" key="3">
    <source>
        <dbReference type="ARBA" id="ARBA00022692"/>
    </source>
</evidence>
<feature type="transmembrane region" description="Helical" evidence="6">
    <location>
        <begin position="667"/>
        <end position="686"/>
    </location>
</feature>
<feature type="transmembrane region" description="Helical" evidence="6">
    <location>
        <begin position="302"/>
        <end position="322"/>
    </location>
</feature>
<evidence type="ECO:0000256" key="4">
    <source>
        <dbReference type="ARBA" id="ARBA00022989"/>
    </source>
</evidence>
<keyword evidence="3 6" id="KW-0812">Transmembrane</keyword>
<keyword evidence="9" id="KW-1185">Reference proteome</keyword>
<dbReference type="SUPFAM" id="SSF82866">
    <property type="entry name" value="Multidrug efflux transporter AcrB transmembrane domain"/>
    <property type="match status" value="2"/>
</dbReference>
<feature type="transmembrane region" description="Helical" evidence="6">
    <location>
        <begin position="25"/>
        <end position="42"/>
    </location>
</feature>
<feature type="transmembrane region" description="Helical" evidence="6">
    <location>
        <begin position="328"/>
        <end position="349"/>
    </location>
</feature>
<dbReference type="InterPro" id="IPR002123">
    <property type="entry name" value="Plipid/glycerol_acylTrfase"/>
</dbReference>
<reference evidence="8 9" key="1">
    <citation type="submission" date="2016-10" db="EMBL/GenBank/DDBJ databases">
        <authorList>
            <person name="de Groot N.N."/>
        </authorList>
    </citation>
    <scope>NUCLEOTIDE SEQUENCE [LARGE SCALE GENOMIC DNA]</scope>
    <source>
        <strain evidence="8 9">RK1</strain>
    </source>
</reference>
<dbReference type="SUPFAM" id="SSF69593">
    <property type="entry name" value="Glycerol-3-phosphate (1)-acyltransferase"/>
    <property type="match status" value="1"/>
</dbReference>
<feature type="transmembrane region" description="Helical" evidence="6">
    <location>
        <begin position="756"/>
        <end position="776"/>
    </location>
</feature>
<dbReference type="AlphaFoldDB" id="A0A1I3FIU1"/>
<dbReference type="RefSeq" id="WP_090625225.1">
    <property type="nucleotide sequence ID" value="NZ_PTJF01000002.1"/>
</dbReference>
<evidence type="ECO:0000256" key="5">
    <source>
        <dbReference type="ARBA" id="ARBA00023136"/>
    </source>
</evidence>
<evidence type="ECO:0000256" key="2">
    <source>
        <dbReference type="ARBA" id="ARBA00022475"/>
    </source>
</evidence>
<feature type="transmembrane region" description="Helical" evidence="6">
    <location>
        <begin position="369"/>
        <end position="388"/>
    </location>
</feature>
<dbReference type="Pfam" id="PF03176">
    <property type="entry name" value="MMPL"/>
    <property type="match status" value="2"/>
</dbReference>
<feature type="domain" description="Phospholipid/glycerol acyltransferase" evidence="7">
    <location>
        <begin position="902"/>
        <end position="1011"/>
    </location>
</feature>
<dbReference type="InterPro" id="IPR004869">
    <property type="entry name" value="MMPL_dom"/>
</dbReference>
<organism evidence="8 9">
    <name type="scientific">Parapedobacter indicus</name>
    <dbReference type="NCBI Taxonomy" id="1477437"/>
    <lineage>
        <taxon>Bacteria</taxon>
        <taxon>Pseudomonadati</taxon>
        <taxon>Bacteroidota</taxon>
        <taxon>Sphingobacteriia</taxon>
        <taxon>Sphingobacteriales</taxon>
        <taxon>Sphingobacteriaceae</taxon>
        <taxon>Parapedobacter</taxon>
    </lineage>
</organism>
<dbReference type="CDD" id="cd07989">
    <property type="entry name" value="LPLAT_AGPAT-like"/>
    <property type="match status" value="1"/>
</dbReference>
<dbReference type="GO" id="GO:0005886">
    <property type="term" value="C:plasma membrane"/>
    <property type="evidence" value="ECO:0007669"/>
    <property type="project" value="UniProtKB-SubCell"/>
</dbReference>
<dbReference type="GO" id="GO:0016746">
    <property type="term" value="F:acyltransferase activity"/>
    <property type="evidence" value="ECO:0007669"/>
    <property type="project" value="InterPro"/>
</dbReference>
<keyword evidence="2" id="KW-1003">Cell membrane</keyword>
<keyword evidence="4 6" id="KW-1133">Transmembrane helix</keyword>
<dbReference type="OrthoDB" id="9803035at2"/>
<dbReference type="Gene3D" id="1.20.1640.10">
    <property type="entry name" value="Multidrug efflux transporter AcrB transmembrane domain"/>
    <property type="match status" value="2"/>
</dbReference>
<evidence type="ECO:0000259" key="7">
    <source>
        <dbReference type="SMART" id="SM00563"/>
    </source>
</evidence>
<dbReference type="Proteomes" id="UP000198670">
    <property type="component" value="Unassembled WGS sequence"/>
</dbReference>
<sequence>MHFKRFALAAFFYSTYCFLKSHRRLFFFSLPLVFALLAYWASRIRFEEDITKLIPASDGSETLTEVLQSVKFADKTIINISTPTAGDLGALQAYADSFALAMEQRADPYIARLQVRLEDDQLTELLDLVSNNLPLFLNDNDYRRIDSLLHPDSVAGSVQEAYRTITSPQNFVTATFVRQDPLGLVFLGLRKFQRLQSGEQFTLEDGYLIGRNRKNLLAFITSSGSAGETAKNAEFIRILDQTVQQLNTQFDGRAHAEYFGATAVAVANAQQIKRDIQLTLSIALVMLVALFIYFYRRATIPLIILFPAIFGSLLGMAVLYWLKGTISAISIGIGSVLLGLTLDYSLHILSHYRGTGDIRKLFESTTKPLLMCAVFTAVDFLCLMFLHSDVLKDLGIFAAVSVLGAAGFALVFIPQVYAPTREVSARQHTFIDAIARYDFSRNKWVLGMGVLLTVASLFTYQLVGFNDDLAALNYEPEHLKLAEQRLDTLANYSAKSIYLVAHGSTYDEAADRNARLYSQLEQQEANGHIQSFQSVGGIALSAAAQQERINRWNRFWSEDKKERLTQQLLIEGGRVGFKKNTFQPFFETLSHTFSPLDTTEQALLNTLFLEEFVSARENLTTITSVMKTDDSLAAGAIQSLADEGAGILAIDRKHLQETLLGNLESDFNTLFFIASVAVFVVTFLFFGSLEITLVTNIPIFLGWLVTLGLMGAFGIQFNAFNIIIATLIFGLGVDYSIFVTKGLLEQYTYGSRDLPAYKAGVVMSALATLLCFGILIFAKHPAIRSISIIPLIGLLVVVLMSFSLQPWLFRVFFTKPQERGNTPWRIVNLILTAFTFGYFFLGGLALSLLAQLFIATIPLSKKKKFALFHRALQLFFHNLMYRTPGVRMEVIGRQSSNYNPPVILIANHTSILDTPTVGLLHPKQIFMMNDRQFRSPFFGRAMRMVGAPPASENQPESLEKIRKKVSQGYSVIIFPEGTRSMTTTIQRFHKGAFYLAEQLKLDILPLLVHGNVHALPKNDNMLKPGPITLKFLPRIKYDDLTFGQTYTERTKRISAYFKTEFRALRNEREPAGYFKKKLYFNFLYKPRHIQRAVKATFTTHKESYYRLLRQLPLKGHFLHLGCGYGVLDFLLVYDSAARQVMAWDADEEKIRAAQHTYTVNRYALQFVTDIPPLSVYDVLIVSKSASFDWAGQARTATWVVVEDATPETKASLATQGFQLAFEGDYLVGFRKKEGSN</sequence>
<name>A0A1I3FIU1_9SPHI</name>
<feature type="transmembrane region" description="Helical" evidence="6">
    <location>
        <begin position="444"/>
        <end position="463"/>
    </location>
</feature>
<feature type="transmembrane region" description="Helical" evidence="6">
    <location>
        <begin position="394"/>
        <end position="417"/>
    </location>
</feature>
<evidence type="ECO:0000256" key="6">
    <source>
        <dbReference type="SAM" id="Phobius"/>
    </source>
</evidence>
<evidence type="ECO:0000313" key="8">
    <source>
        <dbReference type="EMBL" id="SFI11096.1"/>
    </source>
</evidence>